<organism evidence="1">
    <name type="scientific">Sesamum angustifolium</name>
    <dbReference type="NCBI Taxonomy" id="2727405"/>
    <lineage>
        <taxon>Eukaryota</taxon>
        <taxon>Viridiplantae</taxon>
        <taxon>Streptophyta</taxon>
        <taxon>Embryophyta</taxon>
        <taxon>Tracheophyta</taxon>
        <taxon>Spermatophyta</taxon>
        <taxon>Magnoliopsida</taxon>
        <taxon>eudicotyledons</taxon>
        <taxon>Gunneridae</taxon>
        <taxon>Pentapetalae</taxon>
        <taxon>asterids</taxon>
        <taxon>lamiids</taxon>
        <taxon>Lamiales</taxon>
        <taxon>Pedaliaceae</taxon>
        <taxon>Sesamum</taxon>
    </lineage>
</organism>
<reference evidence="1" key="2">
    <citation type="journal article" date="2024" name="Plant">
        <title>Genomic evolution and insights into agronomic trait innovations of Sesamum species.</title>
        <authorList>
            <person name="Miao H."/>
            <person name="Wang L."/>
            <person name="Qu L."/>
            <person name="Liu H."/>
            <person name="Sun Y."/>
            <person name="Le M."/>
            <person name="Wang Q."/>
            <person name="Wei S."/>
            <person name="Zheng Y."/>
            <person name="Lin W."/>
            <person name="Duan Y."/>
            <person name="Cao H."/>
            <person name="Xiong S."/>
            <person name="Wang X."/>
            <person name="Wei L."/>
            <person name="Li C."/>
            <person name="Ma Q."/>
            <person name="Ju M."/>
            <person name="Zhao R."/>
            <person name="Li G."/>
            <person name="Mu C."/>
            <person name="Tian Q."/>
            <person name="Mei H."/>
            <person name="Zhang T."/>
            <person name="Gao T."/>
            <person name="Zhang H."/>
        </authorList>
    </citation>
    <scope>NUCLEOTIDE SEQUENCE</scope>
    <source>
        <strain evidence="1">G01</strain>
    </source>
</reference>
<accession>A0AAW2LKJ6</accession>
<comment type="caution">
    <text evidence="1">The sequence shown here is derived from an EMBL/GenBank/DDBJ whole genome shotgun (WGS) entry which is preliminary data.</text>
</comment>
<sequence length="98" mass="11685">MREQNPNRKKTSYAILRYLPLTHPLQRLYASEVTVEQMTWHTNHQMEEESMCYPSNAEAWRYFDQTYLNFAAEPRNVTLGLCTNGLALIMWVYRHAIM</sequence>
<evidence type="ECO:0000313" key="1">
    <source>
        <dbReference type="EMBL" id="KAL0318741.1"/>
    </source>
</evidence>
<dbReference type="Pfam" id="PF02992">
    <property type="entry name" value="Transposase_21"/>
    <property type="match status" value="1"/>
</dbReference>
<dbReference type="AlphaFoldDB" id="A0AAW2LKJ6"/>
<gene>
    <name evidence="1" type="ORF">Sangu_2030300</name>
</gene>
<reference evidence="1" key="1">
    <citation type="submission" date="2020-06" db="EMBL/GenBank/DDBJ databases">
        <authorList>
            <person name="Li T."/>
            <person name="Hu X."/>
            <person name="Zhang T."/>
            <person name="Song X."/>
            <person name="Zhang H."/>
            <person name="Dai N."/>
            <person name="Sheng W."/>
            <person name="Hou X."/>
            <person name="Wei L."/>
        </authorList>
    </citation>
    <scope>NUCLEOTIDE SEQUENCE</scope>
    <source>
        <strain evidence="1">G01</strain>
        <tissue evidence="1">Leaf</tissue>
    </source>
</reference>
<name>A0AAW2LKJ6_9LAMI</name>
<dbReference type="InterPro" id="IPR004242">
    <property type="entry name" value="Transposase_21"/>
</dbReference>
<proteinExistence type="predicted"/>
<protein>
    <submittedName>
        <fullName evidence="1">Uncharacterized protein</fullName>
    </submittedName>
</protein>
<dbReference type="EMBL" id="JACGWK010000013">
    <property type="protein sequence ID" value="KAL0318741.1"/>
    <property type="molecule type" value="Genomic_DNA"/>
</dbReference>